<dbReference type="GO" id="GO:0042790">
    <property type="term" value="P:nucleolar large rRNA transcription by RNA polymerase I"/>
    <property type="evidence" value="ECO:0007669"/>
    <property type="project" value="TreeGrafter"/>
</dbReference>
<dbReference type="Proteomes" id="UP000076154">
    <property type="component" value="Unassembled WGS sequence"/>
</dbReference>
<feature type="region of interest" description="Disordered" evidence="1">
    <location>
        <begin position="1"/>
        <end position="48"/>
    </location>
</feature>
<feature type="compositionally biased region" description="Basic residues" evidence="1">
    <location>
        <begin position="874"/>
        <end position="887"/>
    </location>
</feature>
<comment type="caution">
    <text evidence="4">The sequence shown here is derived from an EMBL/GenBank/DDBJ whole genome shotgun (WGS) entry which is preliminary data.</text>
</comment>
<dbReference type="Pfam" id="PF20639">
    <property type="entry name" value="Rrn6_K-rich"/>
    <property type="match status" value="1"/>
</dbReference>
<feature type="compositionally biased region" description="Basic and acidic residues" evidence="1">
    <location>
        <begin position="1"/>
        <end position="11"/>
    </location>
</feature>
<sequence length="887" mass="99150">MDSWPADDRTHNGTASGKKRKGKNAEKEKEKRTTRNYPDLTQGSNLLNLSEKDNRLEWASILKTTKQDLDYLRMGKPTTIFPPTRPPPVRQVHTTISKNAEQEANFLRTYLPDVDIPAELIRDEVAQDARVMRALQQFDPYSENILETVTTYDSRSRNMTYLAFPMGELNRDLNLSCLRHSENDIIFKPSAHPVLTFETPIQQIVASKNPFTDGELNSYLAIRTYGNTTILEVAAGATSKATPSLSEVATILQADTANRALVDISLSHSPFGALVINDQGILYQCSIVDGQKSLNVIHASVHDHANQDSFWRLARTADNAGCLVASSKVLTHVDLRSNDPVKLFTLSKSRDVLTSVEDYTEDDIIRLCSTREILWIDRRFPGKPLLGYRHGRQYDRSLEARTIPLPTASTMVTSRRNGMVTVYDVSRPDGDLIHLNTPPYCLLPEKGVSAPHLGQTFVGHPLDTDLKVYNLIRLSERGSLSHVDLRSSDSSPGSTFETLWTTEVKQLEKSLLPTSPIPFENQDFTETDLIDAYDSLFRLHVQQKQKEDEENAPAVYDLLEKFPTFWQEYDAPAEHMLTTYDAVVRAGDDPPQGSRADFLSDNIINSTRGYRAVIQGRLSAQSLAKGASWHHNITSVLQHFDKDFTNNVQSCVETLHRYDLAEDPERSASSIRQENEAREQLALDLALSADVFSSQEFFKASHEEGSELEAMTKTLSLAGEPPSVGFGYLQPLRKNHYDKKEAEDFMMPIGVRSLLKDWETGANPEEFIFTDHYDDSVVEQPIRRMKSSQTSQQPQVTQSQRPPMIVAATSTIPPNPPEVTRRPVAAQSQGSGMPSRPFAFGSQLVPTGISESSQLLPMMSTQVLPGVYGGRPTVGKKKVPKKRVGGF</sequence>
<protein>
    <submittedName>
        <fullName evidence="4">Uncharacterized protein</fullName>
    </submittedName>
</protein>
<organism evidence="4 5">
    <name type="scientific">Hypsizygus marmoreus</name>
    <name type="common">White beech mushroom</name>
    <name type="synonym">Agaricus marmoreus</name>
    <dbReference type="NCBI Taxonomy" id="39966"/>
    <lineage>
        <taxon>Eukaryota</taxon>
        <taxon>Fungi</taxon>
        <taxon>Dikarya</taxon>
        <taxon>Basidiomycota</taxon>
        <taxon>Agaricomycotina</taxon>
        <taxon>Agaricomycetes</taxon>
        <taxon>Agaricomycetidae</taxon>
        <taxon>Agaricales</taxon>
        <taxon>Tricholomatineae</taxon>
        <taxon>Lyophyllaceae</taxon>
        <taxon>Hypsizygus</taxon>
    </lineage>
</organism>
<evidence type="ECO:0000259" key="2">
    <source>
        <dbReference type="Pfam" id="PF10214"/>
    </source>
</evidence>
<dbReference type="InterPro" id="IPR019350">
    <property type="entry name" value="RNA_pol_I-sp_TIF_RRN6-like"/>
</dbReference>
<feature type="region of interest" description="Disordered" evidence="1">
    <location>
        <begin position="866"/>
        <end position="887"/>
    </location>
</feature>
<dbReference type="InterPro" id="IPR048536">
    <property type="entry name" value="Rrn6_K-rich"/>
</dbReference>
<dbReference type="GO" id="GO:0001163">
    <property type="term" value="F:RNA polymerase I transcription regulatory region sequence-specific DNA binding"/>
    <property type="evidence" value="ECO:0007669"/>
    <property type="project" value="TreeGrafter"/>
</dbReference>
<dbReference type="AlphaFoldDB" id="A0A369JK69"/>
<feature type="compositionally biased region" description="Polar residues" evidence="1">
    <location>
        <begin position="35"/>
        <end position="48"/>
    </location>
</feature>
<reference evidence="4" key="1">
    <citation type="submission" date="2018-04" db="EMBL/GenBank/DDBJ databases">
        <title>Whole genome sequencing of Hypsizygus marmoreus.</title>
        <authorList>
            <person name="Choi I.-G."/>
            <person name="Min B."/>
            <person name="Kim J.-G."/>
            <person name="Kim S."/>
            <person name="Oh Y.-L."/>
            <person name="Kong W.-S."/>
            <person name="Park H."/>
            <person name="Jeong J."/>
            <person name="Song E.-S."/>
        </authorList>
    </citation>
    <scope>NUCLEOTIDE SEQUENCE [LARGE SCALE GENOMIC DNA]</scope>
    <source>
        <strain evidence="4">51987-8</strain>
    </source>
</reference>
<feature type="compositionally biased region" description="Basic and acidic residues" evidence="1">
    <location>
        <begin position="23"/>
        <end position="33"/>
    </location>
</feature>
<proteinExistence type="predicted"/>
<dbReference type="FunCoup" id="A0A369JK69">
    <property type="interactions" value="42"/>
</dbReference>
<name>A0A369JK69_HYPMA</name>
<accession>A0A369JK69</accession>
<dbReference type="STRING" id="39966.A0A369JK69"/>
<dbReference type="GO" id="GO:0070860">
    <property type="term" value="C:RNA polymerase I core factor complex"/>
    <property type="evidence" value="ECO:0007669"/>
    <property type="project" value="TreeGrafter"/>
</dbReference>
<gene>
    <name evidence="4" type="ORF">Hypma_011691</name>
</gene>
<evidence type="ECO:0000259" key="3">
    <source>
        <dbReference type="Pfam" id="PF20639"/>
    </source>
</evidence>
<dbReference type="PANTHER" id="PTHR28221">
    <property type="entry name" value="RNA POLYMERASE I-SPECIFIC TRANSCRIPTION INITIATION FACTOR RRN6"/>
    <property type="match status" value="1"/>
</dbReference>
<evidence type="ECO:0000313" key="5">
    <source>
        <dbReference type="Proteomes" id="UP000076154"/>
    </source>
</evidence>
<dbReference type="PANTHER" id="PTHR28221:SF2">
    <property type="entry name" value="RNA POLYMERASE I-SPECIFIC TRANSCRIPTION INITIATION FACTOR RRN6"/>
    <property type="match status" value="1"/>
</dbReference>
<dbReference type="GO" id="GO:0001179">
    <property type="term" value="F:RNA polymerase I general transcription initiation factor binding"/>
    <property type="evidence" value="ECO:0007669"/>
    <property type="project" value="TreeGrafter"/>
</dbReference>
<feature type="domain" description="RRN6 K-rich C-terminal" evidence="3">
    <location>
        <begin position="752"/>
        <end position="887"/>
    </location>
</feature>
<evidence type="ECO:0000256" key="1">
    <source>
        <dbReference type="SAM" id="MobiDB-lite"/>
    </source>
</evidence>
<dbReference type="InParanoid" id="A0A369JK69"/>
<dbReference type="InterPro" id="IPR048535">
    <property type="entry name" value="RRN6_beta-prop"/>
</dbReference>
<dbReference type="Pfam" id="PF10214">
    <property type="entry name" value="Rrn6_beta-prop"/>
    <property type="match status" value="1"/>
</dbReference>
<keyword evidence="5" id="KW-1185">Reference proteome</keyword>
<dbReference type="EMBL" id="LUEZ02000055">
    <property type="protein sequence ID" value="RDB20957.1"/>
    <property type="molecule type" value="Genomic_DNA"/>
</dbReference>
<feature type="domain" description="RRN6 beta-propeller" evidence="2">
    <location>
        <begin position="148"/>
        <end position="430"/>
    </location>
</feature>
<dbReference type="OrthoDB" id="2382881at2759"/>
<evidence type="ECO:0000313" key="4">
    <source>
        <dbReference type="EMBL" id="RDB20957.1"/>
    </source>
</evidence>